<organism evidence="3 4">
    <name type="scientific">Canavalia gladiata</name>
    <name type="common">Sword bean</name>
    <name type="synonym">Dolichos gladiatus</name>
    <dbReference type="NCBI Taxonomy" id="3824"/>
    <lineage>
        <taxon>Eukaryota</taxon>
        <taxon>Viridiplantae</taxon>
        <taxon>Streptophyta</taxon>
        <taxon>Embryophyta</taxon>
        <taxon>Tracheophyta</taxon>
        <taxon>Spermatophyta</taxon>
        <taxon>Magnoliopsida</taxon>
        <taxon>eudicotyledons</taxon>
        <taxon>Gunneridae</taxon>
        <taxon>Pentapetalae</taxon>
        <taxon>rosids</taxon>
        <taxon>fabids</taxon>
        <taxon>Fabales</taxon>
        <taxon>Fabaceae</taxon>
        <taxon>Papilionoideae</taxon>
        <taxon>50 kb inversion clade</taxon>
        <taxon>NPAAA clade</taxon>
        <taxon>indigoferoid/millettioid clade</taxon>
        <taxon>Phaseoleae</taxon>
        <taxon>Canavalia</taxon>
    </lineage>
</organism>
<evidence type="ECO:0000256" key="2">
    <source>
        <dbReference type="SAM" id="SignalP"/>
    </source>
</evidence>
<dbReference type="AlphaFoldDB" id="A0AAN9QAD6"/>
<keyword evidence="4" id="KW-1185">Reference proteome</keyword>
<gene>
    <name evidence="3" type="ORF">VNO77_21703</name>
</gene>
<evidence type="ECO:0000256" key="1">
    <source>
        <dbReference type="SAM" id="MobiDB-lite"/>
    </source>
</evidence>
<evidence type="ECO:0000313" key="3">
    <source>
        <dbReference type="EMBL" id="KAK7327619.1"/>
    </source>
</evidence>
<evidence type="ECO:0000313" key="4">
    <source>
        <dbReference type="Proteomes" id="UP001367508"/>
    </source>
</evidence>
<feature type="region of interest" description="Disordered" evidence="1">
    <location>
        <begin position="132"/>
        <end position="170"/>
    </location>
</feature>
<feature type="signal peptide" evidence="2">
    <location>
        <begin position="1"/>
        <end position="16"/>
    </location>
</feature>
<sequence length="170" mass="17896">MLLILPLFLMMQVSYFQQHKPSLVVQFHTLDLGPTLLMMHGRSIEPLHATTPCLRPNQTPCSSPCIDSGCVPITSHIPCPSIDLGPGSTVGSSPGPNIDHVSSLYSCSSFSIDPAFGLTSGLGLSTDYGPSPTTCSSPNPITDKYASSDHGPCLTNSLNPDSSTNPCPKP</sequence>
<name>A0AAN9QAD6_CANGL</name>
<feature type="chain" id="PRO_5042848070" evidence="2">
    <location>
        <begin position="17"/>
        <end position="170"/>
    </location>
</feature>
<keyword evidence="2" id="KW-0732">Signal</keyword>
<accession>A0AAN9QAD6</accession>
<comment type="caution">
    <text evidence="3">The sequence shown here is derived from an EMBL/GenBank/DDBJ whole genome shotgun (WGS) entry which is preliminary data.</text>
</comment>
<dbReference type="Proteomes" id="UP001367508">
    <property type="component" value="Unassembled WGS sequence"/>
</dbReference>
<dbReference type="EMBL" id="JAYMYQ010000005">
    <property type="protein sequence ID" value="KAK7327619.1"/>
    <property type="molecule type" value="Genomic_DNA"/>
</dbReference>
<feature type="compositionally biased region" description="Polar residues" evidence="1">
    <location>
        <begin position="154"/>
        <end position="170"/>
    </location>
</feature>
<proteinExistence type="predicted"/>
<reference evidence="3 4" key="1">
    <citation type="submission" date="2024-01" db="EMBL/GenBank/DDBJ databases">
        <title>The genomes of 5 underutilized Papilionoideae crops provide insights into root nodulation and disease resistanc.</title>
        <authorList>
            <person name="Jiang F."/>
        </authorList>
    </citation>
    <scope>NUCLEOTIDE SEQUENCE [LARGE SCALE GENOMIC DNA]</scope>
    <source>
        <strain evidence="3">LVBAO_FW01</strain>
        <tissue evidence="3">Leaves</tissue>
    </source>
</reference>
<protein>
    <submittedName>
        <fullName evidence="3">Uncharacterized protein</fullName>
    </submittedName>
</protein>